<dbReference type="Proteomes" id="UP000076925">
    <property type="component" value="Unassembled WGS sequence"/>
</dbReference>
<dbReference type="AlphaFoldDB" id="A0A139XFL4"/>
<evidence type="ECO:0000313" key="2">
    <source>
        <dbReference type="Proteomes" id="UP000076925"/>
    </source>
</evidence>
<proteinExistence type="predicted"/>
<dbReference type="EMBL" id="ANNX02000013">
    <property type="protein sequence ID" value="KYC43478.1"/>
    <property type="molecule type" value="Genomic_DNA"/>
</dbReference>
<reference evidence="1 2" key="1">
    <citation type="journal article" date="2013" name="Genome Biol. Evol.">
        <title>Genomes of Stigonematalean cyanobacteria (subsection V) and the evolution of oxygenic photosynthesis from prokaryotes to plastids.</title>
        <authorList>
            <person name="Dagan T."/>
            <person name="Roettger M."/>
            <person name="Stucken K."/>
            <person name="Landan G."/>
            <person name="Koch R."/>
            <person name="Major P."/>
            <person name="Gould S.B."/>
            <person name="Goremykin V.V."/>
            <person name="Rippka R."/>
            <person name="Tandeau de Marsac N."/>
            <person name="Gugger M."/>
            <person name="Lockhart P.J."/>
            <person name="Allen J.F."/>
            <person name="Brune I."/>
            <person name="Maus I."/>
            <person name="Puhler A."/>
            <person name="Martin W.F."/>
        </authorList>
    </citation>
    <scope>NUCLEOTIDE SEQUENCE [LARGE SCALE GENOMIC DNA]</scope>
    <source>
        <strain evidence="1 2">PCC 7110</strain>
    </source>
</reference>
<dbReference type="RefSeq" id="WP_017743950.1">
    <property type="nucleotide sequence ID" value="NZ_KQ976354.1"/>
</dbReference>
<dbReference type="OrthoDB" id="502358at2"/>
<protein>
    <submittedName>
        <fullName evidence="1">Uncharacterized protein</fullName>
    </submittedName>
</protein>
<gene>
    <name evidence="1" type="ORF">WA1_10450</name>
</gene>
<name>A0A139XFL4_9CYAN</name>
<sequence>MNSAKRFFSYSLLSLLLFNNILTFQQKALGSQSTTDKLNLQKSLLQEQDRIPQSHKKICLRSFCIDKSYFTETFLAKQIRELAEKNAPVTASSNNLYPLVSSLPGGSFRPNILDLEGASPDQILPAGDYVIPVKVYSLQRVASSPNGHRYLLGKYGGSRKEVLAAFNRSAASSDVSQKDLQNLSWAVQAGASYKDMPAEMQALVDRLIPQYRSALKPGWWEEIEQIWNQSSQALRLHSLQEFLTRNLGDTGRSLFAMKQVRDRLVAKGGNWQNLADLFLMNDGTPGAGNVLATPWSQLAEGVYARFVTEGNANDTGLLQLRIMDGKVAQKGMTNENKGIPLLPIIARAMTVYELYEIITKLVALPEGKKNIQPLTMSPDLFSVTKDIVEIGIKFCERKSAPRGRLLKAMNILCSVAGETPRVTKLTNEL</sequence>
<keyword evidence="2" id="KW-1185">Reference proteome</keyword>
<comment type="caution">
    <text evidence="1">The sequence shown here is derived from an EMBL/GenBank/DDBJ whole genome shotgun (WGS) entry which is preliminary data.</text>
</comment>
<organism evidence="1 2">
    <name type="scientific">Scytonema hofmannii PCC 7110</name>
    <dbReference type="NCBI Taxonomy" id="128403"/>
    <lineage>
        <taxon>Bacteria</taxon>
        <taxon>Bacillati</taxon>
        <taxon>Cyanobacteriota</taxon>
        <taxon>Cyanophyceae</taxon>
        <taxon>Nostocales</taxon>
        <taxon>Scytonemataceae</taxon>
        <taxon>Scytonema</taxon>
    </lineage>
</organism>
<accession>A0A139XFL4</accession>
<evidence type="ECO:0000313" key="1">
    <source>
        <dbReference type="EMBL" id="KYC43478.1"/>
    </source>
</evidence>